<sequence length="181" mass="20560">MSTHNFYQSSSYNSDTVALSKNIHNLESKSSLSSPDQTPSQNSSVTITNITNSKRPKSKKPSWVWHYFKQDKVAKKVCCKVEIIDKDSIKKACAHEYESTTGTGCTAHMIQLILEDGFDIEEVSNLINKAKTLNSYINDLRFKNMNYITPSKKRETIAHLYTLFDTQERPSSIQKPQTSNT</sequence>
<keyword evidence="3" id="KW-1185">Reference proteome</keyword>
<gene>
    <name evidence="2" type="ORF">GMARGA_LOCUS23491</name>
</gene>
<dbReference type="EMBL" id="CAJVQB010023833">
    <property type="protein sequence ID" value="CAG8802786.1"/>
    <property type="molecule type" value="Genomic_DNA"/>
</dbReference>
<protein>
    <submittedName>
        <fullName evidence="2">21649_t:CDS:1</fullName>
    </submittedName>
</protein>
<evidence type="ECO:0000313" key="2">
    <source>
        <dbReference type="EMBL" id="CAG8802786.1"/>
    </source>
</evidence>
<evidence type="ECO:0000313" key="3">
    <source>
        <dbReference type="Proteomes" id="UP000789901"/>
    </source>
</evidence>
<name>A0ABN7VW80_GIGMA</name>
<proteinExistence type="predicted"/>
<evidence type="ECO:0000256" key="1">
    <source>
        <dbReference type="SAM" id="MobiDB-lite"/>
    </source>
</evidence>
<feature type="region of interest" description="Disordered" evidence="1">
    <location>
        <begin position="28"/>
        <end position="59"/>
    </location>
</feature>
<organism evidence="2 3">
    <name type="scientific">Gigaspora margarita</name>
    <dbReference type="NCBI Taxonomy" id="4874"/>
    <lineage>
        <taxon>Eukaryota</taxon>
        <taxon>Fungi</taxon>
        <taxon>Fungi incertae sedis</taxon>
        <taxon>Mucoromycota</taxon>
        <taxon>Glomeromycotina</taxon>
        <taxon>Glomeromycetes</taxon>
        <taxon>Diversisporales</taxon>
        <taxon>Gigasporaceae</taxon>
        <taxon>Gigaspora</taxon>
    </lineage>
</organism>
<feature type="non-terminal residue" evidence="2">
    <location>
        <position position="181"/>
    </location>
</feature>
<accession>A0ABN7VW80</accession>
<comment type="caution">
    <text evidence="2">The sequence shown here is derived from an EMBL/GenBank/DDBJ whole genome shotgun (WGS) entry which is preliminary data.</text>
</comment>
<feature type="compositionally biased region" description="Polar residues" evidence="1">
    <location>
        <begin position="28"/>
        <end position="53"/>
    </location>
</feature>
<dbReference type="Proteomes" id="UP000789901">
    <property type="component" value="Unassembled WGS sequence"/>
</dbReference>
<reference evidence="2 3" key="1">
    <citation type="submission" date="2021-06" db="EMBL/GenBank/DDBJ databases">
        <authorList>
            <person name="Kallberg Y."/>
            <person name="Tangrot J."/>
            <person name="Rosling A."/>
        </authorList>
    </citation>
    <scope>NUCLEOTIDE SEQUENCE [LARGE SCALE GENOMIC DNA]</scope>
    <source>
        <strain evidence="2 3">120-4 pot B 10/14</strain>
    </source>
</reference>